<reference evidence="1" key="1">
    <citation type="submission" date="2021-05" db="EMBL/GenBank/DDBJ databases">
        <authorList>
            <person name="Alioto T."/>
            <person name="Alioto T."/>
            <person name="Gomez Garrido J."/>
        </authorList>
    </citation>
    <scope>NUCLEOTIDE SEQUENCE</scope>
</reference>
<organism evidence="1">
    <name type="scientific">Culex pipiens</name>
    <name type="common">House mosquito</name>
    <dbReference type="NCBI Taxonomy" id="7175"/>
    <lineage>
        <taxon>Eukaryota</taxon>
        <taxon>Metazoa</taxon>
        <taxon>Ecdysozoa</taxon>
        <taxon>Arthropoda</taxon>
        <taxon>Hexapoda</taxon>
        <taxon>Insecta</taxon>
        <taxon>Pterygota</taxon>
        <taxon>Neoptera</taxon>
        <taxon>Endopterygota</taxon>
        <taxon>Diptera</taxon>
        <taxon>Nematocera</taxon>
        <taxon>Culicoidea</taxon>
        <taxon>Culicidae</taxon>
        <taxon>Culicinae</taxon>
        <taxon>Culicini</taxon>
        <taxon>Culex</taxon>
        <taxon>Culex</taxon>
    </lineage>
</organism>
<dbReference type="EMBL" id="HBUE01100426">
    <property type="protein sequence ID" value="CAG6485095.1"/>
    <property type="molecule type" value="Transcribed_RNA"/>
</dbReference>
<name>A0A8D8C4E9_CULPI</name>
<proteinExistence type="predicted"/>
<evidence type="ECO:0000313" key="1">
    <source>
        <dbReference type="EMBL" id="CAG6485095.1"/>
    </source>
</evidence>
<dbReference type="AlphaFoldDB" id="A0A8D8C4E9"/>
<accession>A0A8D8C4E9</accession>
<protein>
    <submittedName>
        <fullName evidence="1">(northern house mosquito) hypothetical protein</fullName>
    </submittedName>
</protein>
<sequence length="103" mass="11065">MSDMICRFVGRSVDFLNGFTLNLNTSLTGSQSRPSVLTTSPSSFFSKFSVLARFSTGISSSSAAWLAHHLCSWNPPLASISIMSCWSCFAWPRSSAPASTSST</sequence>